<dbReference type="EMBL" id="AACANT010000014">
    <property type="protein sequence ID" value="EAJ7667948.1"/>
    <property type="molecule type" value="Genomic_DNA"/>
</dbReference>
<dbReference type="Pfam" id="PF11236">
    <property type="entry name" value="DUF3037"/>
    <property type="match status" value="1"/>
</dbReference>
<protein>
    <submittedName>
        <fullName evidence="1">DUF3037 domain-containing protein</fullName>
    </submittedName>
</protein>
<dbReference type="RefSeq" id="WP_002825858.1">
    <property type="nucleotide sequence ID" value="NZ_CBDHQT010000004.1"/>
</dbReference>
<accession>A0A5T0DYV2</accession>
<name>A0A5T0DYV2_CAMCO</name>
<proteinExistence type="predicted"/>
<dbReference type="InterPro" id="IPR021398">
    <property type="entry name" value="DUF3037"/>
</dbReference>
<organism evidence="1">
    <name type="scientific">Campylobacter coli</name>
    <dbReference type="NCBI Taxonomy" id="195"/>
    <lineage>
        <taxon>Bacteria</taxon>
        <taxon>Pseudomonadati</taxon>
        <taxon>Campylobacterota</taxon>
        <taxon>Epsilonproteobacteria</taxon>
        <taxon>Campylobacterales</taxon>
        <taxon>Campylobacteraceae</taxon>
        <taxon>Campylobacter</taxon>
    </lineage>
</organism>
<reference evidence="1" key="1">
    <citation type="submission" date="2018-05" db="EMBL/GenBank/DDBJ databases">
        <authorList>
            <consortium name="PulseNet: The National Subtyping Network for Foodborne Disease Surveillance"/>
            <person name="Tarr C.L."/>
            <person name="Trees E."/>
            <person name="Katz L.S."/>
            <person name="Carleton-Romer H.A."/>
            <person name="Stroika S."/>
            <person name="Kucerova Z."/>
            <person name="Roache K.F."/>
            <person name="Sabol A.L."/>
            <person name="Besser J."/>
            <person name="Gerner-Smidt P."/>
        </authorList>
    </citation>
    <scope>NUCLEOTIDE SEQUENCE</scope>
    <source>
        <strain evidence="1">2015D-0222</strain>
    </source>
</reference>
<evidence type="ECO:0000313" key="1">
    <source>
        <dbReference type="EMBL" id="EAJ7667948.1"/>
    </source>
</evidence>
<gene>
    <name evidence="1" type="ORF">A9459_08855</name>
</gene>
<comment type="caution">
    <text evidence="1">The sequence shown here is derived from an EMBL/GenBank/DDBJ whole genome shotgun (WGS) entry which is preliminary data.</text>
</comment>
<dbReference type="AlphaFoldDB" id="A0A5T0DYV2"/>
<sequence>MKMFKYKMIKYFPYSASEEFINIGFWLWDENNNKAQCYISNNHLKILAQCPYLNIDFIKKNIAKLKLEINENHWYGNHFRFGEFEAILHDSLESAKKFLYYEKIGEKFKGIKLKESSARNKETKSNTSYLIDTNLNKNSNDIHQHYDSKQSNTNNLLLCNNTPLISSFNHGTKVDYTSC</sequence>